<evidence type="ECO:0000256" key="5">
    <source>
        <dbReference type="ARBA" id="ARBA00022679"/>
    </source>
</evidence>
<accession>A0A380JF91</accession>
<keyword evidence="13" id="KW-1185">Reference proteome</keyword>
<evidence type="ECO:0000256" key="7">
    <source>
        <dbReference type="ARBA" id="ARBA00022777"/>
    </source>
</evidence>
<dbReference type="Pfam" id="PF00512">
    <property type="entry name" value="HisKA"/>
    <property type="match status" value="1"/>
</dbReference>
<keyword evidence="4" id="KW-0597">Phosphoprotein</keyword>
<dbReference type="PROSITE" id="PS51257">
    <property type="entry name" value="PROKAR_LIPOPROTEIN"/>
    <property type="match status" value="1"/>
</dbReference>
<dbReference type="EMBL" id="UHFA01000002">
    <property type="protein sequence ID" value="SUN36776.1"/>
    <property type="molecule type" value="Genomic_DNA"/>
</dbReference>
<dbReference type="InterPro" id="IPR036097">
    <property type="entry name" value="HisK_dim/P_sf"/>
</dbReference>
<dbReference type="Gene3D" id="6.10.340.10">
    <property type="match status" value="1"/>
</dbReference>
<dbReference type="PANTHER" id="PTHR45528">
    <property type="entry name" value="SENSOR HISTIDINE KINASE CPXA"/>
    <property type="match status" value="1"/>
</dbReference>
<evidence type="ECO:0000256" key="4">
    <source>
        <dbReference type="ARBA" id="ARBA00022553"/>
    </source>
</evidence>
<keyword evidence="5" id="KW-0808">Transferase</keyword>
<keyword evidence="7 12" id="KW-0418">Kinase</keyword>
<evidence type="ECO:0000313" key="13">
    <source>
        <dbReference type="Proteomes" id="UP000254082"/>
    </source>
</evidence>
<protein>
    <recommendedName>
        <fullName evidence="3">histidine kinase</fullName>
        <ecNumber evidence="3">2.7.13.3</ecNumber>
    </recommendedName>
</protein>
<comment type="subcellular location">
    <subcellularLocation>
        <location evidence="2">Membrane</location>
        <topology evidence="2">Multi-pass membrane protein</topology>
    </subcellularLocation>
</comment>
<dbReference type="EC" id="2.7.13.3" evidence="3"/>
<dbReference type="GO" id="GO:0000155">
    <property type="term" value="F:phosphorelay sensor kinase activity"/>
    <property type="evidence" value="ECO:0007669"/>
    <property type="project" value="InterPro"/>
</dbReference>
<dbReference type="CDD" id="cd00082">
    <property type="entry name" value="HisKA"/>
    <property type="match status" value="1"/>
</dbReference>
<feature type="domain" description="HAMP" evidence="11">
    <location>
        <begin position="175"/>
        <end position="227"/>
    </location>
</feature>
<feature type="transmembrane region" description="Helical" evidence="10">
    <location>
        <begin position="12"/>
        <end position="40"/>
    </location>
</feature>
<dbReference type="PANTHER" id="PTHR45528:SF8">
    <property type="entry name" value="HISTIDINE KINASE"/>
    <property type="match status" value="1"/>
</dbReference>
<keyword evidence="8 10" id="KW-1133">Transmembrane helix</keyword>
<evidence type="ECO:0000313" key="12">
    <source>
        <dbReference type="EMBL" id="SUN36776.1"/>
    </source>
</evidence>
<sequence length="287" mass="33015">MGIKKKFSSLRTIFISYFTTVIFACALLMIANLIVLYLAYRTGAIFPANYSEQYLIEKKHSIETSKTLSKQMLPDDTRYLLINHSGKIVETNMSQPMKEAVVKNFREQDSGQTKYGYYKVFQRPDGNLLVNYQLKERYSFKWGNLYLPRPTWLVVILFGVGSLLIFIIVTLSFVKRLQGQLNPVLEATKKITEEDLDFSVGHSRIKEFDQLLVSLDKMRGALKESLLESWSLEQEKSDQIRALTHDIRTPLTVVRGNTELLSQTNLTASRKNLLPIVLKILVKLRPI</sequence>
<feature type="transmembrane region" description="Helical" evidence="10">
    <location>
        <begin position="152"/>
        <end position="174"/>
    </location>
</feature>
<reference evidence="12 13" key="1">
    <citation type="submission" date="2018-06" db="EMBL/GenBank/DDBJ databases">
        <authorList>
            <consortium name="Pathogen Informatics"/>
            <person name="Doyle S."/>
        </authorList>
    </citation>
    <scope>NUCLEOTIDE SEQUENCE [LARGE SCALE GENOMIC DNA]</scope>
    <source>
        <strain evidence="13">NCTC 11391</strain>
    </source>
</reference>
<evidence type="ECO:0000256" key="2">
    <source>
        <dbReference type="ARBA" id="ARBA00004141"/>
    </source>
</evidence>
<dbReference type="AlphaFoldDB" id="A0A380JF91"/>
<dbReference type="SUPFAM" id="SSF47384">
    <property type="entry name" value="Homodimeric domain of signal transducing histidine kinase"/>
    <property type="match status" value="1"/>
</dbReference>
<organism evidence="12 13">
    <name type="scientific">Streptococcus downei MFe28</name>
    <dbReference type="NCBI Taxonomy" id="764290"/>
    <lineage>
        <taxon>Bacteria</taxon>
        <taxon>Bacillati</taxon>
        <taxon>Bacillota</taxon>
        <taxon>Bacilli</taxon>
        <taxon>Lactobacillales</taxon>
        <taxon>Streptococcaceae</taxon>
        <taxon>Streptococcus</taxon>
    </lineage>
</organism>
<dbReference type="PROSITE" id="PS50885">
    <property type="entry name" value="HAMP"/>
    <property type="match status" value="1"/>
</dbReference>
<evidence type="ECO:0000256" key="3">
    <source>
        <dbReference type="ARBA" id="ARBA00012438"/>
    </source>
</evidence>
<evidence type="ECO:0000256" key="8">
    <source>
        <dbReference type="ARBA" id="ARBA00022989"/>
    </source>
</evidence>
<keyword evidence="9 10" id="KW-0472">Membrane</keyword>
<proteinExistence type="predicted"/>
<evidence type="ECO:0000256" key="6">
    <source>
        <dbReference type="ARBA" id="ARBA00022692"/>
    </source>
</evidence>
<dbReference type="Proteomes" id="UP000254082">
    <property type="component" value="Unassembled WGS sequence"/>
</dbReference>
<name>A0A380JF91_STRDO</name>
<gene>
    <name evidence="12" type="ORF">NCTC11391_01738</name>
</gene>
<dbReference type="InterPro" id="IPR008358">
    <property type="entry name" value="Sig_transdc_His_kin/Pase_MprB"/>
</dbReference>
<dbReference type="Gene3D" id="1.10.287.130">
    <property type="match status" value="1"/>
</dbReference>
<evidence type="ECO:0000259" key="11">
    <source>
        <dbReference type="PROSITE" id="PS50885"/>
    </source>
</evidence>
<evidence type="ECO:0000256" key="10">
    <source>
        <dbReference type="SAM" id="Phobius"/>
    </source>
</evidence>
<comment type="catalytic activity">
    <reaction evidence="1">
        <text>ATP + protein L-histidine = ADP + protein N-phospho-L-histidine.</text>
        <dbReference type="EC" id="2.7.13.3"/>
    </reaction>
</comment>
<dbReference type="GO" id="GO:0005886">
    <property type="term" value="C:plasma membrane"/>
    <property type="evidence" value="ECO:0007669"/>
    <property type="project" value="TreeGrafter"/>
</dbReference>
<evidence type="ECO:0000256" key="1">
    <source>
        <dbReference type="ARBA" id="ARBA00000085"/>
    </source>
</evidence>
<dbReference type="InterPro" id="IPR003661">
    <property type="entry name" value="HisK_dim/P_dom"/>
</dbReference>
<dbReference type="InterPro" id="IPR050398">
    <property type="entry name" value="HssS/ArlS-like"/>
</dbReference>
<evidence type="ECO:0000256" key="9">
    <source>
        <dbReference type="ARBA" id="ARBA00023136"/>
    </source>
</evidence>
<dbReference type="InterPro" id="IPR003660">
    <property type="entry name" value="HAMP_dom"/>
</dbReference>
<keyword evidence="6 10" id="KW-0812">Transmembrane</keyword>
<dbReference type="PRINTS" id="PR01780">
    <property type="entry name" value="LANTIREGPROT"/>
</dbReference>